<keyword evidence="16" id="KW-1185">Reference proteome</keyword>
<keyword evidence="4" id="KW-0808">Transferase</keyword>
<feature type="region of interest" description="Disordered" evidence="13">
    <location>
        <begin position="154"/>
        <end position="364"/>
    </location>
</feature>
<dbReference type="Pfam" id="PF00069">
    <property type="entry name" value="Pkinase"/>
    <property type="match status" value="1"/>
</dbReference>
<evidence type="ECO:0000256" key="4">
    <source>
        <dbReference type="ARBA" id="ARBA00022679"/>
    </source>
</evidence>
<dbReference type="InterPro" id="IPR000719">
    <property type="entry name" value="Prot_kinase_dom"/>
</dbReference>
<evidence type="ECO:0000256" key="5">
    <source>
        <dbReference type="ARBA" id="ARBA00022741"/>
    </source>
</evidence>
<feature type="region of interest" description="Disordered" evidence="13">
    <location>
        <begin position="1"/>
        <end position="21"/>
    </location>
</feature>
<evidence type="ECO:0000256" key="11">
    <source>
        <dbReference type="ARBA" id="ARBA00049280"/>
    </source>
</evidence>
<comment type="catalytic activity">
    <reaction evidence="9">
        <text>L-threonyl-[protein] + ATP = O-phospho-L-threonyl-[protein] + ADP + H(+)</text>
        <dbReference type="Rhea" id="RHEA:46608"/>
        <dbReference type="Rhea" id="RHEA-COMP:11060"/>
        <dbReference type="Rhea" id="RHEA-COMP:11605"/>
        <dbReference type="ChEBI" id="CHEBI:15378"/>
        <dbReference type="ChEBI" id="CHEBI:30013"/>
        <dbReference type="ChEBI" id="CHEBI:30616"/>
        <dbReference type="ChEBI" id="CHEBI:61977"/>
        <dbReference type="ChEBI" id="CHEBI:456216"/>
        <dbReference type="EC" id="2.7.11.22"/>
    </reaction>
</comment>
<feature type="compositionally biased region" description="Basic residues" evidence="13">
    <location>
        <begin position="182"/>
        <end position="195"/>
    </location>
</feature>
<dbReference type="GO" id="GO:0005524">
    <property type="term" value="F:ATP binding"/>
    <property type="evidence" value="ECO:0007669"/>
    <property type="project" value="UniProtKB-UniRule"/>
</dbReference>
<dbReference type="PROSITE" id="PS00108">
    <property type="entry name" value="PROTEIN_KINASE_ST"/>
    <property type="match status" value="1"/>
</dbReference>
<comment type="subcellular location">
    <subcellularLocation>
        <location evidence="1">Nucleus</location>
    </subcellularLocation>
</comment>
<feature type="region of interest" description="Disordered" evidence="13">
    <location>
        <begin position="38"/>
        <end position="120"/>
    </location>
</feature>
<feature type="compositionally biased region" description="Polar residues" evidence="13">
    <location>
        <begin position="273"/>
        <end position="288"/>
    </location>
</feature>
<keyword evidence="7 12" id="KW-0067">ATP-binding</keyword>
<keyword evidence="3" id="KW-0723">Serine/threonine-protein kinase</keyword>
<name>A0A813TA35_9BILA</name>
<comment type="similarity">
    <text evidence="2">Belongs to the protein kinase superfamily. CMGC Ser/Thr protein kinase family. CDC2/CDKX subfamily.</text>
</comment>
<evidence type="ECO:0000313" key="15">
    <source>
        <dbReference type="EMBL" id="CAF0806141.1"/>
    </source>
</evidence>
<evidence type="ECO:0000256" key="3">
    <source>
        <dbReference type="ARBA" id="ARBA00022527"/>
    </source>
</evidence>
<dbReference type="FunFam" id="1.10.510.10:FF:000415">
    <property type="entry name" value="CMGC/CDK/CRK7 protein kinase, variant"/>
    <property type="match status" value="1"/>
</dbReference>
<dbReference type="GO" id="GO:0004693">
    <property type="term" value="F:cyclin-dependent protein serine/threonine kinase activity"/>
    <property type="evidence" value="ECO:0007669"/>
    <property type="project" value="UniProtKB-EC"/>
</dbReference>
<feature type="compositionally biased region" description="Basic residues" evidence="13">
    <location>
        <begin position="53"/>
        <end position="72"/>
    </location>
</feature>
<evidence type="ECO:0000256" key="13">
    <source>
        <dbReference type="SAM" id="MobiDB-lite"/>
    </source>
</evidence>
<dbReference type="Proteomes" id="UP000663870">
    <property type="component" value="Unassembled WGS sequence"/>
</dbReference>
<keyword evidence="5 12" id="KW-0547">Nucleotide-binding</keyword>
<feature type="compositionally biased region" description="Basic and acidic residues" evidence="13">
    <location>
        <begin position="94"/>
        <end position="104"/>
    </location>
</feature>
<evidence type="ECO:0000313" key="16">
    <source>
        <dbReference type="Proteomes" id="UP000663870"/>
    </source>
</evidence>
<keyword evidence="8" id="KW-0539">Nucleus</keyword>
<feature type="compositionally biased region" description="Basic residues" evidence="13">
    <location>
        <begin position="163"/>
        <end position="173"/>
    </location>
</feature>
<dbReference type="InterPro" id="IPR017441">
    <property type="entry name" value="Protein_kinase_ATP_BS"/>
</dbReference>
<dbReference type="Gene3D" id="1.10.510.10">
    <property type="entry name" value="Transferase(Phosphotransferase) domain 1"/>
    <property type="match status" value="1"/>
</dbReference>
<dbReference type="PROSITE" id="PS50011">
    <property type="entry name" value="PROTEIN_KINASE_DOM"/>
    <property type="match status" value="1"/>
</dbReference>
<dbReference type="InterPro" id="IPR008271">
    <property type="entry name" value="Ser/Thr_kinase_AS"/>
</dbReference>
<dbReference type="SMART" id="SM00220">
    <property type="entry name" value="S_TKc"/>
    <property type="match status" value="1"/>
</dbReference>
<feature type="binding site" evidence="12">
    <location>
        <position position="416"/>
    </location>
    <ligand>
        <name>ATP</name>
        <dbReference type="ChEBI" id="CHEBI:30616"/>
    </ligand>
</feature>
<evidence type="ECO:0000256" key="12">
    <source>
        <dbReference type="PROSITE-ProRule" id="PRU10141"/>
    </source>
</evidence>
<protein>
    <recommendedName>
        <fullName evidence="14">Protein kinase domain-containing protein</fullName>
    </recommendedName>
</protein>
<evidence type="ECO:0000256" key="8">
    <source>
        <dbReference type="ARBA" id="ARBA00023242"/>
    </source>
</evidence>
<dbReference type="PROSITE" id="PS00107">
    <property type="entry name" value="PROTEIN_KINASE_ATP"/>
    <property type="match status" value="1"/>
</dbReference>
<dbReference type="GO" id="GO:0008024">
    <property type="term" value="C:cyclin/CDK positive transcription elongation factor complex"/>
    <property type="evidence" value="ECO:0007669"/>
    <property type="project" value="TreeGrafter"/>
</dbReference>
<dbReference type="PANTHER" id="PTHR24056">
    <property type="entry name" value="CELL DIVISION PROTEIN KINASE"/>
    <property type="match status" value="1"/>
</dbReference>
<dbReference type="PANTHER" id="PTHR24056:SF546">
    <property type="entry name" value="CYCLIN-DEPENDENT KINASE 12"/>
    <property type="match status" value="1"/>
</dbReference>
<comment type="catalytic activity">
    <reaction evidence="10">
        <text>L-seryl-[protein] + ATP = O-phospho-L-seryl-[protein] + ADP + H(+)</text>
        <dbReference type="Rhea" id="RHEA:17989"/>
        <dbReference type="Rhea" id="RHEA-COMP:9863"/>
        <dbReference type="Rhea" id="RHEA-COMP:11604"/>
        <dbReference type="ChEBI" id="CHEBI:15378"/>
        <dbReference type="ChEBI" id="CHEBI:29999"/>
        <dbReference type="ChEBI" id="CHEBI:30616"/>
        <dbReference type="ChEBI" id="CHEBI:83421"/>
        <dbReference type="ChEBI" id="CHEBI:456216"/>
        <dbReference type="EC" id="2.7.11.22"/>
    </reaction>
</comment>
<dbReference type="GO" id="GO:0030332">
    <property type="term" value="F:cyclin binding"/>
    <property type="evidence" value="ECO:0007669"/>
    <property type="project" value="TreeGrafter"/>
</dbReference>
<feature type="compositionally biased region" description="Low complexity" evidence="13">
    <location>
        <begin position="38"/>
        <end position="49"/>
    </location>
</feature>
<comment type="caution">
    <text evidence="15">The sequence shown here is derived from an EMBL/GenBank/DDBJ whole genome shotgun (WGS) entry which is preliminary data.</text>
</comment>
<keyword evidence="6" id="KW-0418">Kinase</keyword>
<dbReference type="InterPro" id="IPR050108">
    <property type="entry name" value="CDK"/>
</dbReference>
<feature type="compositionally biased region" description="Basic and acidic residues" evidence="13">
    <location>
        <begin position="73"/>
        <end position="83"/>
    </location>
</feature>
<feature type="compositionally biased region" description="Low complexity" evidence="13">
    <location>
        <begin position="323"/>
        <end position="349"/>
    </location>
</feature>
<feature type="compositionally biased region" description="Low complexity" evidence="13">
    <location>
        <begin position="196"/>
        <end position="209"/>
    </location>
</feature>
<dbReference type="AlphaFoldDB" id="A0A813TA35"/>
<feature type="compositionally biased region" description="Low complexity" evidence="13">
    <location>
        <begin position="252"/>
        <end position="272"/>
    </location>
</feature>
<evidence type="ECO:0000256" key="7">
    <source>
        <dbReference type="ARBA" id="ARBA00022840"/>
    </source>
</evidence>
<reference evidence="15" key="1">
    <citation type="submission" date="2021-02" db="EMBL/GenBank/DDBJ databases">
        <authorList>
            <person name="Nowell W R."/>
        </authorList>
    </citation>
    <scope>NUCLEOTIDE SEQUENCE</scope>
</reference>
<evidence type="ECO:0000259" key="14">
    <source>
        <dbReference type="PROSITE" id="PS50011"/>
    </source>
</evidence>
<comment type="catalytic activity">
    <reaction evidence="11">
        <text>[DNA-directed RNA polymerase] + ATP = phospho-[DNA-directed RNA polymerase] + ADP + H(+)</text>
        <dbReference type="Rhea" id="RHEA:10216"/>
        <dbReference type="Rhea" id="RHEA-COMP:11321"/>
        <dbReference type="Rhea" id="RHEA-COMP:11322"/>
        <dbReference type="ChEBI" id="CHEBI:15378"/>
        <dbReference type="ChEBI" id="CHEBI:30616"/>
        <dbReference type="ChEBI" id="CHEBI:43176"/>
        <dbReference type="ChEBI" id="CHEBI:68546"/>
        <dbReference type="ChEBI" id="CHEBI:456216"/>
        <dbReference type="EC" id="2.7.11.23"/>
    </reaction>
</comment>
<accession>A0A813TA35</accession>
<evidence type="ECO:0000256" key="6">
    <source>
        <dbReference type="ARBA" id="ARBA00022777"/>
    </source>
</evidence>
<evidence type="ECO:0000256" key="1">
    <source>
        <dbReference type="ARBA" id="ARBA00004123"/>
    </source>
</evidence>
<dbReference type="EMBL" id="CAJNOL010000063">
    <property type="protein sequence ID" value="CAF0806141.1"/>
    <property type="molecule type" value="Genomic_DNA"/>
</dbReference>
<feature type="compositionally biased region" description="Low complexity" evidence="13">
    <location>
        <begin position="1"/>
        <end position="16"/>
    </location>
</feature>
<organism evidence="15 16">
    <name type="scientific">Rotaria sordida</name>
    <dbReference type="NCBI Taxonomy" id="392033"/>
    <lineage>
        <taxon>Eukaryota</taxon>
        <taxon>Metazoa</taxon>
        <taxon>Spiralia</taxon>
        <taxon>Gnathifera</taxon>
        <taxon>Rotifera</taxon>
        <taxon>Eurotatoria</taxon>
        <taxon>Bdelloidea</taxon>
        <taxon>Philodinida</taxon>
        <taxon>Philodinidae</taxon>
        <taxon>Rotaria</taxon>
    </lineage>
</organism>
<dbReference type="Gene3D" id="3.30.200.20">
    <property type="entry name" value="Phosphorylase Kinase, domain 1"/>
    <property type="match status" value="1"/>
</dbReference>
<evidence type="ECO:0000256" key="9">
    <source>
        <dbReference type="ARBA" id="ARBA00047811"/>
    </source>
</evidence>
<sequence>MSSSLNSHNNNNNNNNYHRTNVHDSSFYQQNQSLLETISPESSSPISVTLKSDKHHRSSTTKKKHKHHRRRSFDKDSDNDNQKSRRTTSSHRSSPHDISTDRNFQRSSSSSKYSRHESTSNRYYHISQQHRHTFDPTSQSNDIDFDIKNKKRKHYHIDNDRHNNHRSSKKYRRSSPSTIYSSHHHSRSSKHRRRSSSSPSSSPLSSRSSDNNQYSPTNDYEHNQHGKLTKGTLGSELDKLRPKTTKNKTIKTSDNQTQNDQINNNDKNIKSSGISLTSTSNTNHFDLNTTRRRPISSSAANSIIVPPTVGQTHLTRSLPMPPDYQQDSPSSSSPINPSPTHTFSHSTSTNKIYLSNQPDKPMRRPLILQRRDDMRKNQWDDRNVDMYEILAKIGEGTYGEVFKARDKQTGELCALKKVRLENEKEGFPITAVREIQILRQLTHENIVNLKEIVMDARSILDIRNDTSFYLVFEYCDHDLFGLLDSGLIQLDLDHIALFMYQIMSGLAYCHNRKFLHRDIKCSNILLNNNGKIKLADFGLARLYNADDKDRPYTNKVITLWYRPPELLLGEERYGPAIDIWSCGCILGELFQRRPLFQAQREDDQLEMISRLCGSPAPAVWPDVINLPLFSTLKQRKIYRRRLREEFQYLVEPALDLLDRMLELDPLKRISASDALQSSWLKNISDDTMKAPPLPTTQDCHEMWSKEHKRLSRRGWDENQIQAHFKEREIIEYQRYNLANDMQMDSPDPTNIITDSPKQQKDNVVSYLQSIEIVGSTASSTKNDTNI</sequence>
<proteinExistence type="inferred from homology"/>
<feature type="domain" description="Protein kinase" evidence="14">
    <location>
        <begin position="387"/>
        <end position="680"/>
    </location>
</feature>
<dbReference type="InterPro" id="IPR011009">
    <property type="entry name" value="Kinase-like_dom_sf"/>
</dbReference>
<dbReference type="FunFam" id="3.30.200.20:FF:000074">
    <property type="entry name" value="cyclin-dependent kinase 12 isoform X2"/>
    <property type="match status" value="1"/>
</dbReference>
<evidence type="ECO:0000256" key="10">
    <source>
        <dbReference type="ARBA" id="ARBA00048367"/>
    </source>
</evidence>
<dbReference type="GO" id="GO:0008353">
    <property type="term" value="F:RNA polymerase II CTD heptapeptide repeat kinase activity"/>
    <property type="evidence" value="ECO:0007669"/>
    <property type="project" value="UniProtKB-EC"/>
</dbReference>
<evidence type="ECO:0000256" key="2">
    <source>
        <dbReference type="ARBA" id="ARBA00006485"/>
    </source>
</evidence>
<gene>
    <name evidence="15" type="ORF">JXQ802_LOCUS4489</name>
</gene>
<dbReference type="SUPFAM" id="SSF56112">
    <property type="entry name" value="Protein kinase-like (PK-like)"/>
    <property type="match status" value="1"/>
</dbReference>
<dbReference type="GO" id="GO:0032968">
    <property type="term" value="P:positive regulation of transcription elongation by RNA polymerase II"/>
    <property type="evidence" value="ECO:0007669"/>
    <property type="project" value="TreeGrafter"/>
</dbReference>